<feature type="compositionally biased region" description="Basic and acidic residues" evidence="1">
    <location>
        <begin position="249"/>
        <end position="258"/>
    </location>
</feature>
<feature type="non-terminal residue" evidence="2">
    <location>
        <position position="1"/>
    </location>
</feature>
<feature type="compositionally biased region" description="Basic residues" evidence="1">
    <location>
        <begin position="21"/>
        <end position="31"/>
    </location>
</feature>
<gene>
    <name evidence="2" type="ORF">AVDCRST_MAG57-2634</name>
</gene>
<dbReference type="AlphaFoldDB" id="A0A6J4ITP9"/>
<evidence type="ECO:0000256" key="1">
    <source>
        <dbReference type="SAM" id="MobiDB-lite"/>
    </source>
</evidence>
<accession>A0A6J4ITP9</accession>
<feature type="region of interest" description="Disordered" evidence="1">
    <location>
        <begin position="219"/>
        <end position="291"/>
    </location>
</feature>
<proteinExistence type="predicted"/>
<feature type="compositionally biased region" description="Basic and acidic residues" evidence="1">
    <location>
        <begin position="120"/>
        <end position="139"/>
    </location>
</feature>
<reference evidence="2" key="1">
    <citation type="submission" date="2020-02" db="EMBL/GenBank/DDBJ databases">
        <authorList>
            <person name="Meier V. D."/>
        </authorList>
    </citation>
    <scope>NUCLEOTIDE SEQUENCE</scope>
    <source>
        <strain evidence="2">AVDCRST_MAG57</strain>
    </source>
</reference>
<keyword evidence="2" id="KW-0808">Transferase</keyword>
<evidence type="ECO:0000313" key="2">
    <source>
        <dbReference type="EMBL" id="CAA9261668.1"/>
    </source>
</evidence>
<feature type="compositionally biased region" description="Basic residues" evidence="1">
    <location>
        <begin position="72"/>
        <end position="88"/>
    </location>
</feature>
<organism evidence="2">
    <name type="scientific">uncultured Blastococcus sp</name>
    <dbReference type="NCBI Taxonomy" id="217144"/>
    <lineage>
        <taxon>Bacteria</taxon>
        <taxon>Bacillati</taxon>
        <taxon>Actinomycetota</taxon>
        <taxon>Actinomycetes</taxon>
        <taxon>Geodermatophilales</taxon>
        <taxon>Geodermatophilaceae</taxon>
        <taxon>Blastococcus</taxon>
        <taxon>environmental samples</taxon>
    </lineage>
</organism>
<feature type="region of interest" description="Disordered" evidence="1">
    <location>
        <begin position="116"/>
        <end position="148"/>
    </location>
</feature>
<feature type="region of interest" description="Disordered" evidence="1">
    <location>
        <begin position="1"/>
        <end position="97"/>
    </location>
</feature>
<protein>
    <submittedName>
        <fullName evidence="2">Phospho-N-acetylmuramoyl-pentapeptide-transferase</fullName>
        <ecNumber evidence="2">2.7.8.13</ecNumber>
    </submittedName>
</protein>
<feature type="compositionally biased region" description="Basic and acidic residues" evidence="1">
    <location>
        <begin position="32"/>
        <end position="46"/>
    </location>
</feature>
<name>A0A6J4ITP9_9ACTN</name>
<feature type="compositionally biased region" description="Basic residues" evidence="1">
    <location>
        <begin position="276"/>
        <end position="291"/>
    </location>
</feature>
<feature type="non-terminal residue" evidence="2">
    <location>
        <position position="316"/>
    </location>
</feature>
<feature type="compositionally biased region" description="Basic residues" evidence="1">
    <location>
        <begin position="47"/>
        <end position="58"/>
    </location>
</feature>
<dbReference type="GO" id="GO:0016740">
    <property type="term" value="F:transferase activity"/>
    <property type="evidence" value="ECO:0007669"/>
    <property type="project" value="UniProtKB-KW"/>
</dbReference>
<feature type="compositionally biased region" description="Basic residues" evidence="1">
    <location>
        <begin position="219"/>
        <end position="248"/>
    </location>
</feature>
<sequence length="316" mass="36899">ARHADHGRRRDHRGDPDRLHRGAPVRHRAARPRADRERAARAVPHDRARRRRLPRRHHQDPQAALAGAHRGGQVRRAAHHRRGLRRARAAVPQRRRADAGLGQPVLRARLREHRVRQRRVRDLRVPDHHRDEQRGEPHRRAGRPGRRLLDHGLRGLRRDRLLAVPPVLRAAARAGPVLRGARPARPRPGRRRRHGRVLRLPVVERLAGQDLHGRHRLAGHRRHLRRHRDPHPHRAAAHRARRAVRHRDHLGDPADRRLQGHPQAGVQHGADPPPLRARRLGREHRHRPLLDHRRARRRLRPGRLLRRVPVHRPAAV</sequence>
<feature type="compositionally biased region" description="Basic residues" evidence="1">
    <location>
        <begin position="1"/>
        <end position="11"/>
    </location>
</feature>
<dbReference type="EC" id="2.7.8.13" evidence="2"/>
<dbReference type="EMBL" id="CADCTI010000222">
    <property type="protein sequence ID" value="CAA9261668.1"/>
    <property type="molecule type" value="Genomic_DNA"/>
</dbReference>